<name>A0A550BSM4_9AGAR</name>
<dbReference type="AlphaFoldDB" id="A0A550BSM4"/>
<dbReference type="Proteomes" id="UP000320762">
    <property type="component" value="Unassembled WGS sequence"/>
</dbReference>
<evidence type="ECO:0000313" key="2">
    <source>
        <dbReference type="Proteomes" id="UP000320762"/>
    </source>
</evidence>
<keyword evidence="2" id="KW-1185">Reference proteome</keyword>
<dbReference type="EMBL" id="VDMD01000123">
    <property type="protein sequence ID" value="TRM55542.1"/>
    <property type="molecule type" value="Genomic_DNA"/>
</dbReference>
<organism evidence="1 2">
    <name type="scientific">Schizophyllum amplum</name>
    <dbReference type="NCBI Taxonomy" id="97359"/>
    <lineage>
        <taxon>Eukaryota</taxon>
        <taxon>Fungi</taxon>
        <taxon>Dikarya</taxon>
        <taxon>Basidiomycota</taxon>
        <taxon>Agaricomycotina</taxon>
        <taxon>Agaricomycetes</taxon>
        <taxon>Agaricomycetidae</taxon>
        <taxon>Agaricales</taxon>
        <taxon>Schizophyllaceae</taxon>
        <taxon>Schizophyllum</taxon>
    </lineage>
</organism>
<dbReference type="STRING" id="97359.A0A550BSM4"/>
<sequence length="344" mass="37929">MARFQVALDVLLPLLEQQPPAEPAQRILVAFILYSLYAPHPISINPFKSALYVTFRRERDNACALFGPQVVSQDEQLVWVLWKILKGDGNDIGPYSPSTLARSPLPEQLRAYNLNLDENQYIHMHDIDGYIYASGPARQAKEERPPWYDEWMADPDDAQRNCDVGRALKLVVAARERVLTLSEQRDLTREISSVVAAGVLTSSDIAPLVSNNPVVAHPLLVAMLARNQTTGNKGADPNNAVDANNTVASTNNHNLPAPILGVIAQLAPRLPTLDLMGRLLRDTTPTPNGTVADVVRVEVLGRFVHEAINYLDGVEREATGDDTHAQGVQHVSVWLFIWGGEVCE</sequence>
<dbReference type="OrthoDB" id="3226845at2759"/>
<reference evidence="1 2" key="1">
    <citation type="journal article" date="2019" name="New Phytol.">
        <title>Comparative genomics reveals unique wood-decay strategies and fruiting body development in the Schizophyllaceae.</title>
        <authorList>
            <person name="Almasi E."/>
            <person name="Sahu N."/>
            <person name="Krizsan K."/>
            <person name="Balint B."/>
            <person name="Kovacs G.M."/>
            <person name="Kiss B."/>
            <person name="Cseklye J."/>
            <person name="Drula E."/>
            <person name="Henrissat B."/>
            <person name="Nagy I."/>
            <person name="Chovatia M."/>
            <person name="Adam C."/>
            <person name="LaButti K."/>
            <person name="Lipzen A."/>
            <person name="Riley R."/>
            <person name="Grigoriev I.V."/>
            <person name="Nagy L.G."/>
        </authorList>
    </citation>
    <scope>NUCLEOTIDE SEQUENCE [LARGE SCALE GENOMIC DNA]</scope>
    <source>
        <strain evidence="1 2">NL-1724</strain>
    </source>
</reference>
<accession>A0A550BSM4</accession>
<comment type="caution">
    <text evidence="1">The sequence shown here is derived from an EMBL/GenBank/DDBJ whole genome shotgun (WGS) entry which is preliminary data.</text>
</comment>
<evidence type="ECO:0008006" key="3">
    <source>
        <dbReference type="Google" id="ProtNLM"/>
    </source>
</evidence>
<proteinExistence type="predicted"/>
<evidence type="ECO:0000313" key="1">
    <source>
        <dbReference type="EMBL" id="TRM55542.1"/>
    </source>
</evidence>
<gene>
    <name evidence="1" type="ORF">BD626DRAFT_525143</name>
</gene>
<protein>
    <recommendedName>
        <fullName evidence="3">CCR4-NOT transcription complex subunit 11</fullName>
    </recommendedName>
</protein>